<dbReference type="CDD" id="cd19166">
    <property type="entry name" value="HemeO-bac"/>
    <property type="match status" value="1"/>
</dbReference>
<dbReference type="PATRIC" id="fig|882211.3.peg.2064"/>
<evidence type="ECO:0000313" key="2">
    <source>
        <dbReference type="Proteomes" id="UP000183613"/>
    </source>
</evidence>
<keyword evidence="2" id="KW-1185">Reference proteome</keyword>
<sequence>MTTPDSAPRPSERSKRLTLATRQTHDTLGEKVMGRDPFGSLDNYTHFATAQYLFLTELAALHTDPRLTRHIPNLPERCRAEQIKADLIDLGVALPAPVAGAVQAPSKAQALGWVFVSEGSKLGAGVLIKQARLLGLSETHGARHMGEPAEGRGRNWKSFIEMLDSVELTPEEDAELEQAANDAFSRFTYLLEQTYVKQPELA</sequence>
<dbReference type="RefSeq" id="WP_048359835.1">
    <property type="nucleotide sequence ID" value="NZ_FNUD01000002.1"/>
</dbReference>
<dbReference type="SUPFAM" id="SSF48613">
    <property type="entry name" value="Heme oxygenase-like"/>
    <property type="match status" value="1"/>
</dbReference>
<name>A0A0J6G5I5_PSEDM</name>
<dbReference type="Gene3D" id="1.20.910.10">
    <property type="entry name" value="Heme oxygenase-like"/>
    <property type="match status" value="1"/>
</dbReference>
<reference evidence="1" key="1">
    <citation type="submission" date="2016-10" db="EMBL/GenBank/DDBJ databases">
        <authorList>
            <person name="Varghese N."/>
            <person name="Submissions S."/>
        </authorList>
    </citation>
    <scope>NUCLEOTIDE SEQUENCE [LARGE SCALE GENOMIC DNA]</scope>
    <source>
        <strain evidence="1">LMG 25555</strain>
    </source>
</reference>
<protein>
    <submittedName>
        <fullName evidence="1">Heme oxygenase</fullName>
    </submittedName>
</protein>
<organism evidence="1 2">
    <name type="scientific">Pseudomonas deceptionensis</name>
    <dbReference type="NCBI Taxonomy" id="882211"/>
    <lineage>
        <taxon>Bacteria</taxon>
        <taxon>Pseudomonadati</taxon>
        <taxon>Pseudomonadota</taxon>
        <taxon>Gammaproteobacteria</taxon>
        <taxon>Pseudomonadales</taxon>
        <taxon>Pseudomonadaceae</taxon>
        <taxon>Pseudomonas</taxon>
    </lineage>
</organism>
<dbReference type="InterPro" id="IPR016084">
    <property type="entry name" value="Haem_Oase-like_multi-hlx"/>
</dbReference>
<dbReference type="Proteomes" id="UP000183613">
    <property type="component" value="Unassembled WGS sequence"/>
</dbReference>
<dbReference type="Pfam" id="PF01126">
    <property type="entry name" value="Heme_oxygenase"/>
    <property type="match status" value="1"/>
</dbReference>
<comment type="caution">
    <text evidence="1">The sequence shown here is derived from an EMBL/GenBank/DDBJ whole genome shotgun (WGS) entry which is preliminary data.</text>
</comment>
<evidence type="ECO:0000313" key="1">
    <source>
        <dbReference type="EMBL" id="SEF08399.1"/>
    </source>
</evidence>
<dbReference type="GO" id="GO:0004392">
    <property type="term" value="F:heme oxygenase (decyclizing) activity"/>
    <property type="evidence" value="ECO:0007669"/>
    <property type="project" value="InterPro"/>
</dbReference>
<proteinExistence type="predicted"/>
<accession>A0A0J6G5I5</accession>
<dbReference type="EMBL" id="FNUD01000002">
    <property type="protein sequence ID" value="SEF08399.1"/>
    <property type="molecule type" value="Genomic_DNA"/>
</dbReference>
<dbReference type="GO" id="GO:0006788">
    <property type="term" value="P:heme oxidation"/>
    <property type="evidence" value="ECO:0007669"/>
    <property type="project" value="InterPro"/>
</dbReference>
<dbReference type="OrthoDB" id="9149607at2"/>
<dbReference type="InterPro" id="IPR016053">
    <property type="entry name" value="Haem_Oase-like"/>
</dbReference>
<gene>
    <name evidence="1" type="ORF">SAMN04489800_4460</name>
</gene>
<dbReference type="AlphaFoldDB" id="A0A0J6G5I5"/>